<dbReference type="EMBL" id="PEBX01000005">
    <property type="protein sequence ID" value="PTQ57572.1"/>
    <property type="molecule type" value="Genomic_DNA"/>
</dbReference>
<name>A0A2R6Y4J3_9BACL</name>
<evidence type="ECO:0000256" key="2">
    <source>
        <dbReference type="ARBA" id="ARBA00022679"/>
    </source>
</evidence>
<evidence type="ECO:0000256" key="3">
    <source>
        <dbReference type="PROSITE-ProRule" id="PRU00529"/>
    </source>
</evidence>
<dbReference type="GO" id="GO:0070043">
    <property type="term" value="F:rRNA (guanine-N7-)-methyltransferase activity"/>
    <property type="evidence" value="ECO:0007669"/>
    <property type="project" value="TreeGrafter"/>
</dbReference>
<reference evidence="6" key="1">
    <citation type="journal article" date="2018" name="Sci. Rep.">
        <title>Lignite coal burning seam in the remote Altai Mountains harbors a hydrogen-driven thermophilic microbial community.</title>
        <authorList>
            <person name="Kadnikov V.V."/>
            <person name="Mardanov A.V."/>
            <person name="Ivasenko D.A."/>
            <person name="Antsiferov D.V."/>
            <person name="Beletsky A.V."/>
            <person name="Karnachuk O.V."/>
            <person name="Ravin N.V."/>
        </authorList>
    </citation>
    <scope>NUCLEOTIDE SEQUENCE [LARGE SCALE GENOMIC DNA]</scope>
</reference>
<dbReference type="AlphaFoldDB" id="A0A2R6Y4J3"/>
<dbReference type="InterPro" id="IPR004114">
    <property type="entry name" value="THUMP_dom"/>
</dbReference>
<dbReference type="Pfam" id="PF22020">
    <property type="entry name" value="RlmL_1st"/>
    <property type="match status" value="1"/>
</dbReference>
<evidence type="ECO:0000313" key="5">
    <source>
        <dbReference type="EMBL" id="PTQ57572.1"/>
    </source>
</evidence>
<sequence length="391" mass="44427">MSAEMLADKSQERYAYVVPVPMGMESITARELKALGYDELRLDNGRIYFEGDLSVIPRTNLWLRTADRLLIEVGSFSALSFEALFEGMKALPWEAWLPRDARFPVLGRTRASQLKSVPDIQSVAKKAIVERLKQVYHVSWFPEEGPLYTIEVSLLKDQAFVTLDTTGPSLHKRGYRTLVSPAPLKETLAAALIYLSRWDTNLPLVDPMCGSGTIPIEAVLIGRNIAPGLRRTFAAQDWPHVPQRLWDLARKEAKDLARREKSLEIWGSDIDEKMVSMAHYHARQAGVSETIRFRTADVKKLTLPKALGTIITNPPYGERMGREGEVRALYEALSRIHYKHPDWSMVIYTAYPEFETVFGEKASKNRKLYNGRLLAYAYQYVPNKANKTSHL</sequence>
<dbReference type="Pfam" id="PF02926">
    <property type="entry name" value="THUMP"/>
    <property type="match status" value="1"/>
</dbReference>
<dbReference type="Pfam" id="PF01170">
    <property type="entry name" value="UPF0020"/>
    <property type="match status" value="1"/>
</dbReference>
<dbReference type="InterPro" id="IPR054170">
    <property type="entry name" value="RlmL_1st"/>
</dbReference>
<dbReference type="PANTHER" id="PTHR47313">
    <property type="entry name" value="RIBOSOMAL RNA LARGE SUBUNIT METHYLTRANSFERASE K/L"/>
    <property type="match status" value="1"/>
</dbReference>
<dbReference type="CDD" id="cd11715">
    <property type="entry name" value="THUMP_AdoMetMT"/>
    <property type="match status" value="1"/>
</dbReference>
<evidence type="ECO:0000256" key="1">
    <source>
        <dbReference type="ARBA" id="ARBA00022603"/>
    </source>
</evidence>
<dbReference type="Proteomes" id="UP000244338">
    <property type="component" value="Unassembled WGS sequence"/>
</dbReference>
<evidence type="ECO:0000259" key="4">
    <source>
        <dbReference type="PROSITE" id="PS51165"/>
    </source>
</evidence>
<dbReference type="GO" id="GO:0003723">
    <property type="term" value="F:RNA binding"/>
    <property type="evidence" value="ECO:0007669"/>
    <property type="project" value="UniProtKB-UniRule"/>
</dbReference>
<dbReference type="PROSITE" id="PS51165">
    <property type="entry name" value="THUMP"/>
    <property type="match status" value="1"/>
</dbReference>
<keyword evidence="1 5" id="KW-0489">Methyltransferase</keyword>
<dbReference type="GO" id="GO:0008990">
    <property type="term" value="F:rRNA (guanine-N2-)-methyltransferase activity"/>
    <property type="evidence" value="ECO:0007669"/>
    <property type="project" value="TreeGrafter"/>
</dbReference>
<proteinExistence type="predicted"/>
<organism evidence="5 6">
    <name type="scientific">Candidatus Carbonibacillus altaicus</name>
    <dbReference type="NCBI Taxonomy" id="2163959"/>
    <lineage>
        <taxon>Bacteria</taxon>
        <taxon>Bacillati</taxon>
        <taxon>Bacillota</taxon>
        <taxon>Bacilli</taxon>
        <taxon>Bacillales</taxon>
        <taxon>Candidatus Carbonibacillus</taxon>
    </lineage>
</organism>
<dbReference type="InterPro" id="IPR029063">
    <property type="entry name" value="SAM-dependent_MTases_sf"/>
</dbReference>
<keyword evidence="3" id="KW-0694">RNA-binding</keyword>
<accession>A0A2R6Y4J3</accession>
<gene>
    <name evidence="5" type="ORF">BSOLF_1276</name>
</gene>
<feature type="domain" description="THUMP" evidence="4">
    <location>
        <begin position="55"/>
        <end position="165"/>
    </location>
</feature>
<dbReference type="PANTHER" id="PTHR47313:SF1">
    <property type="entry name" value="RIBOSOMAL RNA LARGE SUBUNIT METHYLTRANSFERASE K_L"/>
    <property type="match status" value="1"/>
</dbReference>
<dbReference type="SMART" id="SM00981">
    <property type="entry name" value="THUMP"/>
    <property type="match status" value="1"/>
</dbReference>
<dbReference type="Gene3D" id="3.30.2130.30">
    <property type="match status" value="1"/>
</dbReference>
<dbReference type="PROSITE" id="PS01261">
    <property type="entry name" value="UPF0020"/>
    <property type="match status" value="1"/>
</dbReference>
<dbReference type="SUPFAM" id="SSF53335">
    <property type="entry name" value="S-adenosyl-L-methionine-dependent methyltransferases"/>
    <property type="match status" value="1"/>
</dbReference>
<keyword evidence="2" id="KW-0808">Transferase</keyword>
<dbReference type="Gene3D" id="3.40.50.150">
    <property type="entry name" value="Vaccinia Virus protein VP39"/>
    <property type="match status" value="1"/>
</dbReference>
<dbReference type="InterPro" id="IPR000241">
    <property type="entry name" value="RlmKL-like_Mtase"/>
</dbReference>
<evidence type="ECO:0000313" key="6">
    <source>
        <dbReference type="Proteomes" id="UP000244338"/>
    </source>
</evidence>
<dbReference type="InterPro" id="IPR002052">
    <property type="entry name" value="DNA_methylase_N6_adenine_CS"/>
</dbReference>
<comment type="caution">
    <text evidence="5">The sequence shown here is derived from an EMBL/GenBank/DDBJ whole genome shotgun (WGS) entry which is preliminary data.</text>
</comment>
<dbReference type="InterPro" id="IPR053943">
    <property type="entry name" value="RlmKL-like_Mtase_CS"/>
</dbReference>
<dbReference type="PROSITE" id="PS00092">
    <property type="entry name" value="N6_MTASE"/>
    <property type="match status" value="1"/>
</dbReference>
<protein>
    <submittedName>
        <fullName evidence="5">Putative N6-adenine-specific DNA methylase</fullName>
    </submittedName>
</protein>